<sequence length="518" mass="55287">MKKNFTHALILSALLFGACGPGPGPAPGSYFKEVDEIQLVGGATAAEISAFDPKTKRLFVINAVKAAIDVIDMRDPLNLVYEREISISAYGHGVNSLSVKNGLLAAAVESSPKTALGKVVIWETTTLNEKDVVTVGSLPDMLSFSHDGRYIVVANEGEPNEDYTVDPNGSVSIITVHGGSFQVVTTDFSSFNSQASALTSKGYRIAGPVGTTLAADTEPEYVTISDDDKTAWVTLQENNGIARVNLLTKKIERIFPLGFKDHSAPGNELDGSDKDGGVNFANYPVRGMYMPDGIASFSAYGTPLLVTVNEGDSRIRPTSDDALPPYGEGDLFNEEARIADVTLDSIKFPNFALLQSSAKLGRLKITNRMGDTDGDGDYDALYTFGARSFSIWNGHTGAQVFDSGSDLEQFLISQRPSGYDDARSDDKGVEPENVAIGQIGPRTLAFVGLERADAIAVVDVTNPQAPKYLQILATGDAPEGVLFINGKDSPNGIPTVVASCEGDGRINVYQLSVTEQYE</sequence>
<dbReference type="Proteomes" id="UP000251889">
    <property type="component" value="Unassembled WGS sequence"/>
</dbReference>
<name>A0A364XXC7_9BACT</name>
<evidence type="ECO:0000313" key="2">
    <source>
        <dbReference type="EMBL" id="RAV98198.1"/>
    </source>
</evidence>
<dbReference type="SUPFAM" id="SSF75011">
    <property type="entry name" value="3-carboxy-cis,cis-mucoante lactonizing enzyme"/>
    <property type="match status" value="1"/>
</dbReference>
<accession>A0A364XXC7</accession>
<comment type="caution">
    <text evidence="2">The sequence shown here is derived from an EMBL/GenBank/DDBJ whole genome shotgun (WGS) entry which is preliminary data.</text>
</comment>
<proteinExistence type="predicted"/>
<dbReference type="NCBIfam" id="NF038117">
    <property type="entry name" value="choice_anch_I"/>
    <property type="match status" value="1"/>
</dbReference>
<feature type="domain" description="Choice-of-anchor I" evidence="1">
    <location>
        <begin position="39"/>
        <end position="510"/>
    </location>
</feature>
<gene>
    <name evidence="2" type="ORF">DQQ10_24650</name>
</gene>
<protein>
    <submittedName>
        <fullName evidence="2">Alkaline phosphatase</fullName>
    </submittedName>
</protein>
<keyword evidence="3" id="KW-1185">Reference proteome</keyword>
<dbReference type="InterPro" id="IPR055188">
    <property type="entry name" value="Choice_anch_I"/>
</dbReference>
<dbReference type="PROSITE" id="PS51257">
    <property type="entry name" value="PROKAR_LIPOPROTEIN"/>
    <property type="match status" value="1"/>
</dbReference>
<dbReference type="Gene3D" id="2.130.10.10">
    <property type="entry name" value="YVTN repeat-like/Quinoprotein amine dehydrogenase"/>
    <property type="match status" value="1"/>
</dbReference>
<dbReference type="InterPro" id="IPR052956">
    <property type="entry name" value="Mesenchyme-surface_protein"/>
</dbReference>
<dbReference type="AlphaFoldDB" id="A0A364XXC7"/>
<dbReference type="InterPro" id="IPR015943">
    <property type="entry name" value="WD40/YVTN_repeat-like_dom_sf"/>
</dbReference>
<evidence type="ECO:0000313" key="3">
    <source>
        <dbReference type="Proteomes" id="UP000251889"/>
    </source>
</evidence>
<dbReference type="RefSeq" id="WP_112749610.1">
    <property type="nucleotide sequence ID" value="NZ_QMFY01000020.1"/>
</dbReference>
<dbReference type="OrthoDB" id="9803927at2"/>
<dbReference type="PANTHER" id="PTHR46928:SF1">
    <property type="entry name" value="MESENCHYME-SPECIFIC CELL SURFACE GLYCOPROTEIN"/>
    <property type="match status" value="1"/>
</dbReference>
<dbReference type="PANTHER" id="PTHR46928">
    <property type="entry name" value="MESENCHYME-SPECIFIC CELL SURFACE GLYCOPROTEIN"/>
    <property type="match status" value="1"/>
</dbReference>
<evidence type="ECO:0000259" key="1">
    <source>
        <dbReference type="Pfam" id="PF22494"/>
    </source>
</evidence>
<reference evidence="2 3" key="1">
    <citation type="submission" date="2018-06" db="EMBL/GenBank/DDBJ databases">
        <title>Chryseolinea flavus sp. nov., a member of the phylum Bacteroidetes isolated from soil.</title>
        <authorList>
            <person name="Li Y."/>
            <person name="Wang J."/>
        </authorList>
    </citation>
    <scope>NUCLEOTIDE SEQUENCE [LARGE SCALE GENOMIC DNA]</scope>
    <source>
        <strain evidence="2 3">SDU1-6</strain>
    </source>
</reference>
<dbReference type="Pfam" id="PF22494">
    <property type="entry name" value="choice_anch_I"/>
    <property type="match status" value="1"/>
</dbReference>
<dbReference type="EMBL" id="QMFY01000020">
    <property type="protein sequence ID" value="RAV98198.1"/>
    <property type="molecule type" value="Genomic_DNA"/>
</dbReference>
<organism evidence="2 3">
    <name type="scientific">Pseudochryseolinea flava</name>
    <dbReference type="NCBI Taxonomy" id="2059302"/>
    <lineage>
        <taxon>Bacteria</taxon>
        <taxon>Pseudomonadati</taxon>
        <taxon>Bacteroidota</taxon>
        <taxon>Cytophagia</taxon>
        <taxon>Cytophagales</taxon>
        <taxon>Fulvivirgaceae</taxon>
        <taxon>Pseudochryseolinea</taxon>
    </lineage>
</organism>